<dbReference type="AlphaFoldDB" id="A0AAV3A2V0"/>
<dbReference type="Proteomes" id="UP001181693">
    <property type="component" value="Unassembled WGS sequence"/>
</dbReference>
<organism evidence="1 2">
    <name type="scientific">Pyxicephalus adspersus</name>
    <name type="common">African bullfrog</name>
    <dbReference type="NCBI Taxonomy" id="30357"/>
    <lineage>
        <taxon>Eukaryota</taxon>
        <taxon>Metazoa</taxon>
        <taxon>Chordata</taxon>
        <taxon>Craniata</taxon>
        <taxon>Vertebrata</taxon>
        <taxon>Euteleostomi</taxon>
        <taxon>Amphibia</taxon>
        <taxon>Batrachia</taxon>
        <taxon>Anura</taxon>
        <taxon>Neobatrachia</taxon>
        <taxon>Ranoidea</taxon>
        <taxon>Pyxicephalidae</taxon>
        <taxon>Pyxicephalinae</taxon>
        <taxon>Pyxicephalus</taxon>
    </lineage>
</organism>
<sequence>MRAGVSRWRKIEIRKRWWHARHNRDSYWRKSYHARISLCSASFTLLVFEYSPITHQIIRFWEGNSDAKKQNL</sequence>
<gene>
    <name evidence="1" type="ORF">GDO54_016185</name>
</gene>
<accession>A0AAV3A2V0</accession>
<comment type="caution">
    <text evidence="1">The sequence shown here is derived from an EMBL/GenBank/DDBJ whole genome shotgun (WGS) entry which is preliminary data.</text>
</comment>
<name>A0AAV3A2V0_PYXAD</name>
<evidence type="ECO:0000313" key="1">
    <source>
        <dbReference type="EMBL" id="DBA17872.1"/>
    </source>
</evidence>
<keyword evidence="2" id="KW-1185">Reference proteome</keyword>
<dbReference type="EMBL" id="DYDO01000009">
    <property type="protein sequence ID" value="DBA17872.1"/>
    <property type="molecule type" value="Genomic_DNA"/>
</dbReference>
<reference evidence="1" key="1">
    <citation type="thesis" date="2020" institute="ProQuest LLC" country="789 East Eisenhower Parkway, Ann Arbor, MI, USA">
        <title>Comparative Genomics and Chromosome Evolution.</title>
        <authorList>
            <person name="Mudd A.B."/>
        </authorList>
    </citation>
    <scope>NUCLEOTIDE SEQUENCE</scope>
    <source>
        <strain evidence="1">1538</strain>
        <tissue evidence="1">Blood</tissue>
    </source>
</reference>
<evidence type="ECO:0000313" key="2">
    <source>
        <dbReference type="Proteomes" id="UP001181693"/>
    </source>
</evidence>
<proteinExistence type="predicted"/>
<protein>
    <submittedName>
        <fullName evidence="1">Uncharacterized protein</fullName>
    </submittedName>
</protein>